<dbReference type="Pfam" id="PF00266">
    <property type="entry name" value="Aminotran_5"/>
    <property type="match status" value="1"/>
</dbReference>
<reference evidence="6" key="2">
    <citation type="submission" date="2022-06" db="EMBL/GenBank/DDBJ databases">
        <title>Thermospira aquatica gen. nov., sp. nov.</title>
        <authorList>
            <person name="Ben Ali Gam Z."/>
            <person name="Labat M."/>
        </authorList>
    </citation>
    <scope>NUCLEOTIDE SEQUENCE</scope>
    <source>
        <strain evidence="6">F1F22</strain>
    </source>
</reference>
<dbReference type="PANTHER" id="PTHR43586">
    <property type="entry name" value="CYSTEINE DESULFURASE"/>
    <property type="match status" value="1"/>
</dbReference>
<dbReference type="EMBL" id="CP073355">
    <property type="protein sequence ID" value="URA09256.1"/>
    <property type="molecule type" value="Genomic_DNA"/>
</dbReference>
<dbReference type="InterPro" id="IPR000192">
    <property type="entry name" value="Aminotrans_V_dom"/>
</dbReference>
<evidence type="ECO:0000313" key="6">
    <source>
        <dbReference type="EMBL" id="URA09256.1"/>
    </source>
</evidence>
<dbReference type="PROSITE" id="PS00595">
    <property type="entry name" value="AA_TRANSFER_CLASS_5"/>
    <property type="match status" value="1"/>
</dbReference>
<protein>
    <submittedName>
        <fullName evidence="6">Aminotransferase class V-fold PLP-dependent enzyme</fullName>
    </submittedName>
</protein>
<dbReference type="InterPro" id="IPR020578">
    <property type="entry name" value="Aminotrans_V_PyrdxlP_BS"/>
</dbReference>
<comment type="similarity">
    <text evidence="3">Belongs to the class-V pyridoxal-phosphate-dependent aminotransferase family.</text>
</comment>
<dbReference type="RefSeq" id="WP_271434382.1">
    <property type="nucleotide sequence ID" value="NZ_CP073355.1"/>
</dbReference>
<evidence type="ECO:0000259" key="5">
    <source>
        <dbReference type="Pfam" id="PF00266"/>
    </source>
</evidence>
<dbReference type="AlphaFoldDB" id="A0AAX3BAW6"/>
<dbReference type="Gene3D" id="3.90.1150.10">
    <property type="entry name" value="Aspartate Aminotransferase, domain 1"/>
    <property type="match status" value="1"/>
</dbReference>
<dbReference type="Proteomes" id="UP001056539">
    <property type="component" value="Chromosome"/>
</dbReference>
<evidence type="ECO:0000313" key="7">
    <source>
        <dbReference type="Proteomes" id="UP001056539"/>
    </source>
</evidence>
<keyword evidence="7" id="KW-1185">Reference proteome</keyword>
<dbReference type="KEGG" id="taqu:KDW03_07040"/>
<keyword evidence="6" id="KW-0808">Transferase</keyword>
<evidence type="ECO:0000256" key="3">
    <source>
        <dbReference type="RuleBase" id="RU004075"/>
    </source>
</evidence>
<keyword evidence="6" id="KW-0032">Aminotransferase</keyword>
<comment type="cofactor">
    <cofactor evidence="1 4">
        <name>pyridoxal 5'-phosphate</name>
        <dbReference type="ChEBI" id="CHEBI:597326"/>
    </cofactor>
</comment>
<name>A0AAX3BAW6_9SPIR</name>
<dbReference type="PANTHER" id="PTHR43586:SF4">
    <property type="entry name" value="ISOPENICILLIN N EPIMERASE"/>
    <property type="match status" value="1"/>
</dbReference>
<organism evidence="6 7">
    <name type="scientific">Thermospira aquatica</name>
    <dbReference type="NCBI Taxonomy" id="2828656"/>
    <lineage>
        <taxon>Bacteria</taxon>
        <taxon>Pseudomonadati</taxon>
        <taxon>Spirochaetota</taxon>
        <taxon>Spirochaetia</taxon>
        <taxon>Brevinematales</taxon>
        <taxon>Thermospiraceae</taxon>
        <taxon>Thermospira</taxon>
    </lineage>
</organism>
<evidence type="ECO:0000256" key="2">
    <source>
        <dbReference type="ARBA" id="ARBA00022898"/>
    </source>
</evidence>
<gene>
    <name evidence="6" type="ORF">KDW03_07040</name>
</gene>
<feature type="domain" description="Aminotransferase class V" evidence="5">
    <location>
        <begin position="3"/>
        <end position="361"/>
    </location>
</feature>
<evidence type="ECO:0000256" key="1">
    <source>
        <dbReference type="ARBA" id="ARBA00001933"/>
    </source>
</evidence>
<dbReference type="InterPro" id="IPR015421">
    <property type="entry name" value="PyrdxlP-dep_Trfase_major"/>
</dbReference>
<evidence type="ECO:0000256" key="4">
    <source>
        <dbReference type="RuleBase" id="RU004504"/>
    </source>
</evidence>
<dbReference type="InterPro" id="IPR015424">
    <property type="entry name" value="PyrdxlP-dep_Trfase"/>
</dbReference>
<accession>A0AAX3BAW6</accession>
<dbReference type="InterPro" id="IPR015422">
    <property type="entry name" value="PyrdxlP-dep_Trfase_small"/>
</dbReference>
<dbReference type="GO" id="GO:0008483">
    <property type="term" value="F:transaminase activity"/>
    <property type="evidence" value="ECO:0007669"/>
    <property type="project" value="UniProtKB-KW"/>
</dbReference>
<dbReference type="SUPFAM" id="SSF53383">
    <property type="entry name" value="PLP-dependent transferases"/>
    <property type="match status" value="1"/>
</dbReference>
<dbReference type="Gene3D" id="3.40.640.10">
    <property type="entry name" value="Type I PLP-dependent aspartate aminotransferase-like (Major domain)"/>
    <property type="match status" value="1"/>
</dbReference>
<proteinExistence type="inferred from homology"/>
<reference evidence="6" key="1">
    <citation type="submission" date="2021-04" db="EMBL/GenBank/DDBJ databases">
        <authorList>
            <person name="Postec A."/>
        </authorList>
    </citation>
    <scope>NUCLEOTIDE SEQUENCE</scope>
    <source>
        <strain evidence="6">F1F22</strain>
    </source>
</reference>
<sequence length="377" mass="41544">MNTYFDNAATTFPKPPEVIEKVQECLTRYAANPGRGGHRLAREAESLVETARTEIGRLFGCSRQENVIFTLNATDAINMAIRGWVKPGDRVLATVYEHNAVLRVLFELEKKGIIDVKIVCPQGKNYTPEDFLADLDERTTLVCLNHVSNVTGMILPVEAISQAIKQNSRALVLVDVSQSAGLLHTKLGTIDMIAGTGHKHLYGPMGVGFLVLGEGIELEPWRVGGTGYLSEEPLQPREMPFRLEAGTPNLPGIAGLLAGIRWVSHQDSFSHDQRLVEIFAREIEKTDFTWYRPEQGVGVISLTHPLASPQDLATILDSEYDIASRAGLQCAPLAHKKLGTFPGGTLRVSFSLFHTEEDVLHLTETLRAIDTILRKEG</sequence>
<keyword evidence="2" id="KW-0663">Pyridoxal phosphate</keyword>